<keyword evidence="3" id="KW-1185">Reference proteome</keyword>
<dbReference type="Proteomes" id="UP000196778">
    <property type="component" value="Unassembled WGS sequence"/>
</dbReference>
<evidence type="ECO:0000256" key="1">
    <source>
        <dbReference type="SAM" id="MobiDB-lite"/>
    </source>
</evidence>
<feature type="region of interest" description="Disordered" evidence="1">
    <location>
        <begin position="207"/>
        <end position="232"/>
    </location>
</feature>
<dbReference type="SUPFAM" id="SSF56112">
    <property type="entry name" value="Protein kinase-like (PK-like)"/>
    <property type="match status" value="1"/>
</dbReference>
<dbReference type="Gene3D" id="3.90.1200.10">
    <property type="match status" value="1"/>
</dbReference>
<dbReference type="OrthoDB" id="581471at2"/>
<name>A0A1R4K8J2_9MICO</name>
<evidence type="ECO:0000313" key="2">
    <source>
        <dbReference type="EMBL" id="SJN40640.1"/>
    </source>
</evidence>
<dbReference type="RefSeq" id="WP_087138420.1">
    <property type="nucleotide sequence ID" value="NZ_FUKR01000071.1"/>
</dbReference>
<reference evidence="3" key="1">
    <citation type="submission" date="2017-02" db="EMBL/GenBank/DDBJ databases">
        <authorList>
            <person name="Dridi B."/>
        </authorList>
    </citation>
    <scope>NUCLEOTIDE SEQUENCE [LARGE SCALE GENOMIC DNA]</scope>
    <source>
        <strain evidence="3">EB411</strain>
    </source>
</reference>
<evidence type="ECO:0000313" key="3">
    <source>
        <dbReference type="Proteomes" id="UP000196778"/>
    </source>
</evidence>
<accession>A0A1R4K8J2</accession>
<evidence type="ECO:0008006" key="4">
    <source>
        <dbReference type="Google" id="ProtNLM"/>
    </source>
</evidence>
<dbReference type="EMBL" id="FUKR01000071">
    <property type="protein sequence ID" value="SJN40640.1"/>
    <property type="molecule type" value="Genomic_DNA"/>
</dbReference>
<sequence>MTPAATVSPDVTGIPSGHRLLDEAGRAELLGADVTVARLRFKPRHAIVMALHGEHGPRLLQAYADPVKAAKTRLLAREHGILLTEPAAGVLVGPAGSDRVLARLLHRVGLDAGGTAGTDGAVPTSRVAHREPALLKHNPLRRLVMSAPRHRVAGDTDSATPVVAKLMRHTAAAGPRLHAALAAAAVPVLPLDEHRIGRHGVVQHSPYWGDGSSPDARALGLRDGSAGAPATPGSDELRAALADALHRVHAAGDTLPALSGRDPAAIARTAVDAIRAIAPSAADAAHHIAARALDAIAREDTDRLVPIHGDLSPDQLLREGTELRLIDWDRCRRGTVAEELGGLQSAVVSTSLLAHRSLVPGAVAGPEALHALSGLTTTALAPAALGGWIALGLLARAVEPFRGQLPEAARLLHDHVHAAEEAME</sequence>
<gene>
    <name evidence="2" type="ORF">FM119_12105</name>
</gene>
<proteinExistence type="predicted"/>
<protein>
    <recommendedName>
        <fullName evidence="4">Aminoglycoside phosphotransferase domain-containing protein</fullName>
    </recommendedName>
</protein>
<dbReference type="InterPro" id="IPR011009">
    <property type="entry name" value="Kinase-like_dom_sf"/>
</dbReference>
<organism evidence="2 3">
    <name type="scientific">Mycetocola reblochoni REB411</name>
    <dbReference type="NCBI Taxonomy" id="1255698"/>
    <lineage>
        <taxon>Bacteria</taxon>
        <taxon>Bacillati</taxon>
        <taxon>Actinomycetota</taxon>
        <taxon>Actinomycetes</taxon>
        <taxon>Micrococcales</taxon>
        <taxon>Microbacteriaceae</taxon>
        <taxon>Mycetocola</taxon>
    </lineage>
</organism>
<dbReference type="AlphaFoldDB" id="A0A1R4K8J2"/>